<protein>
    <submittedName>
        <fullName evidence="2">Calcium-binding protein</fullName>
    </submittedName>
</protein>
<dbReference type="RefSeq" id="WP_135845016.1">
    <property type="nucleotide sequence ID" value="NZ_CP035088.1"/>
</dbReference>
<dbReference type="KEGG" id="pvk:EPZ47_12320"/>
<dbReference type="SUPFAM" id="SSF51120">
    <property type="entry name" value="beta-Roll"/>
    <property type="match status" value="3"/>
</dbReference>
<reference evidence="2 3" key="1">
    <citation type="journal article" date="2019" name="Front. Microbiol.">
        <title>In silico and Genetic Analyses of Cyclic Lipopeptide Synthetic Gene Clusters in Pseudomonas sp. 11K1.</title>
        <authorList>
            <person name="Zhao H."/>
            <person name="Liu Y.P."/>
            <person name="Zhang L.Q."/>
        </authorList>
    </citation>
    <scope>NUCLEOTIDE SEQUENCE [LARGE SCALE GENOMIC DNA]</scope>
    <source>
        <strain evidence="2 3">11K1</strain>
    </source>
</reference>
<evidence type="ECO:0000313" key="3">
    <source>
        <dbReference type="Proteomes" id="UP000296468"/>
    </source>
</evidence>
<dbReference type="Gene3D" id="2.150.10.10">
    <property type="entry name" value="Serralysin-like metalloprotease, C-terminal"/>
    <property type="match status" value="3"/>
</dbReference>
<keyword evidence="1" id="KW-0106">Calcium</keyword>
<name>A0A4P7PFT1_9PSED</name>
<dbReference type="OrthoDB" id="1676884at2"/>
<dbReference type="Pfam" id="PF00353">
    <property type="entry name" value="HemolysinCabind"/>
    <property type="match status" value="3"/>
</dbReference>
<accession>A0A4P7PFT1</accession>
<sequence>MLDNQQLRDFIKKSVSSSEIGNTSPYVSVLSTGNSGLSFGALQNDVGNNSIARTAFRNILDAEVSLGALTSAQADSLYSKASQNLQLSSTERAMVDKALSAHTSLVDAADEQQLTIIERYVNLALDAASKNPNGPGGLDRNGLDLQFVAELAMWGNRTGGLSSSAQFLETATEVSRQNYESEYLSKQAQFTNTSEVFSRWQERVDEATLSGLLKITIDASNKGLFTPLGLDATLGYFGIKLSTLSDIIDKNAFNVLLDDMTNISIDNIGNVELDADGNIKLNLSSTEFGSATSVLYRSNGIQVSIAGITLIDAPKEAQITIGQQNVSVLNRYGDLSATYRLSSEGVIVTWKNVNGGLTVEQTYGFDGVPVKTTWKQNGTTFTGAEPDLAAFISKSSIQANDSALAGALQAKQAATTDTLGTAADGVAAGTDNAASLRYLQKRLGLEGVSDRWAPIALSGAIPASLTLSNSLAAAIQQAINNAQQRWSTPLASIFNVQVLGFGNQPLHRLPLVLDLSGNGIKLVAPSQSNAVFDLNADGIKRPVGWVGADNGILVFDTNRNGVIDSAAEWFGEAFVVPGSTGPAGKNGFEALAKLTKSGSTVFSRETALINPLTGTSYFDALNVWVDADQNGVSTAGELKTLAALNIKSIDLTSVHDGRQIAGGLIDSTAGFTLNNGARLDIADIGLSVQTSSSPTTSPINPGALIFAEYASKSFAAMAAGQARGVDAALATHAPNFTGLMSALRTWMASARSHTYQGYANPLIKTKDPALITTYEGSNPATQRGNTAGKDVMTLMQQGSAYYTTVRSTLQAVDAGASALARAQSAAQVANAVSTADSRAAAQAQAQTAATAWGAAATSYLNTVGAWATYAAQLEALRGGLNNLVPINQSYTGHLPGGYTFFSPQDSGFAADTFTAYTAVLQLFRDLKIGVDASLGAFAQSAGYAKAYTGVSGGTVTLGNGYNLVLAGQGAQRFVLNSKVDNVLLSQASGQVTLQGFQAGSAGDQIQLLGLGNAAAITSIQGGLRVSAADGQRYVDLLGVTAQSLNLFANFSGVRALSFAGFNQAGVRSLQGNSLNDGQVHVNEITASNLGDTLIGGDWASVLRGGTANDTLVIKGQGYWLDGGGGVDQVSYADATGSVIANLSTGKDSFGSTLYNIENLAGSTWRDILTGSSTNNVLTGGRGNDRLEGAGGNDVFVFDRGDGQDTVFNGVSGNASPSSILKLRAGIKASDLWLSREGNNLVLTVLGSHDRVTVQDWFAADYRKLAAIELDSGLKLGSNGVELAIATQQAWKQANPTFDPLNPSTAGRAPSLAGYFTAQVEIPLVPSVSSVALETKRTFESGSVTQGKGLAGTAVNTATTAVTALSTKITSIRSLAAQVSSVFLNPNQNTYRYQTSQDAQTYIVSTPRDWNSTNPLLGRPSYVTSFQRITALNADAFYIQKTIDISSPSSTSTPAEKLERGVGAVGASITDLTAITSSLSTAVTAGQAVASSATARQSALEQAVKANDTKNLSTAQLAGTAASAFEQGLGRTVVLYQDALSRLSEASLLITRNRDRLGSILPANSTTTTKRFIPTNVLNPNVGTWVDVITTTRYDWASATDKNKAAAILFAQAAAQDAYAAANASMQTYKTALGSILGYTDVRFLSGTNAAATASAAGSLLISGAGSNQGLTGGAGRDTLLFTDIAGAKGHLVKNFQAGLGGDRLLLSAGLTTAYLDQDASTQARVSYATGGPLLTLTGLNLNNLSLYDNLLGVSTVDYSKLVRGIDVSLDSLTPRDFDGFTHVQNLTGSAFADRLSGDSRDNVLNGGAGADMLSGKGGKNTLNGGEGVDTVSYDGAPSGVLVDLSKGTASNGYGGVDRLTGIENVLGSAYDDILSGDAGANRLQGGAGNDLLSGGGGYDRYVTARGKGHDTVVNGIGGVRGELQIDNETRQSLWFARSGNDLRVQLLGSDTDITVQGWYDASVSKLEKIALGGSSSGYVLGAQVDQLVQAMAGFSASHPGFDPKTSGVISDASLLATVNSSWLTTPAT</sequence>
<dbReference type="GO" id="GO:0005509">
    <property type="term" value="F:calcium ion binding"/>
    <property type="evidence" value="ECO:0007669"/>
    <property type="project" value="InterPro"/>
</dbReference>
<proteinExistence type="predicted"/>
<organism evidence="2 3">
    <name type="scientific">Pseudomonas viciae</name>
    <dbReference type="NCBI Taxonomy" id="2505979"/>
    <lineage>
        <taxon>Bacteria</taxon>
        <taxon>Pseudomonadati</taxon>
        <taxon>Pseudomonadota</taxon>
        <taxon>Gammaproteobacteria</taxon>
        <taxon>Pseudomonadales</taxon>
        <taxon>Pseudomonadaceae</taxon>
        <taxon>Pseudomonas</taxon>
    </lineage>
</organism>
<evidence type="ECO:0000256" key="1">
    <source>
        <dbReference type="ARBA" id="ARBA00022837"/>
    </source>
</evidence>
<dbReference type="Proteomes" id="UP000296468">
    <property type="component" value="Chromosome"/>
</dbReference>
<dbReference type="InterPro" id="IPR011049">
    <property type="entry name" value="Serralysin-like_metalloprot_C"/>
</dbReference>
<dbReference type="PANTHER" id="PTHR39431:SF1">
    <property type="entry name" value="FRPA_C-RELATED PROTEIN"/>
    <property type="match status" value="1"/>
</dbReference>
<gene>
    <name evidence="2" type="ORF">EPZ47_12320</name>
</gene>
<dbReference type="PRINTS" id="PR00313">
    <property type="entry name" value="CABNDNGRPT"/>
</dbReference>
<dbReference type="PANTHER" id="PTHR39431">
    <property type="entry name" value="FRPA/C-RELATED PROTEIN"/>
    <property type="match status" value="1"/>
</dbReference>
<dbReference type="EMBL" id="CP035088">
    <property type="protein sequence ID" value="QBZ89461.1"/>
    <property type="molecule type" value="Genomic_DNA"/>
</dbReference>
<dbReference type="InterPro" id="IPR001343">
    <property type="entry name" value="Hemolysn_Ca-bd"/>
</dbReference>
<evidence type="ECO:0000313" key="2">
    <source>
        <dbReference type="EMBL" id="QBZ89461.1"/>
    </source>
</evidence>